<dbReference type="SUPFAM" id="SSF89392">
    <property type="entry name" value="Prokaryotic lipoproteins and lipoprotein localization factors"/>
    <property type="match status" value="1"/>
</dbReference>
<sequence length="318" mass="32703">MKSTTVRRTALSIAVVAALTSVAACGSSSGSGKSDKAAGGTTIHISPIAAVLRTAEQSTDKAESAKVRSTMAIGDVMSMSGNGVMRWGNGLTGSLTITYTGGKIAEAMHRVGAAPSLQARYLPDAYYANLGGASAERLGGKHWIKYSYDLLAQVSGASGSYVKDQIRTATPNQSVKLLLASGDVKKVGEETVAGVHTRHYSGTVNIADLAGKNSNIRADQLAALKKQLDQAGITTETVDIWLNDQNLLVKKVEKGATAKGEMTNTAYYSDYGVPVTTEAPPAADTLDFAKLMKSSGGLPSGTATGSSTSTGSGISTTS</sequence>
<protein>
    <recommendedName>
        <fullName evidence="5">Lipoprotein</fullName>
    </recommendedName>
</protein>
<feature type="signal peptide" evidence="2">
    <location>
        <begin position="1"/>
        <end position="23"/>
    </location>
</feature>
<keyword evidence="4" id="KW-1185">Reference proteome</keyword>
<name>A0ABY7P1Q2_9ACTN</name>
<proteinExistence type="predicted"/>
<organism evidence="3 4">
    <name type="scientific">Streptomyces camelliae</name>
    <dbReference type="NCBI Taxonomy" id="3004093"/>
    <lineage>
        <taxon>Bacteria</taxon>
        <taxon>Bacillati</taxon>
        <taxon>Actinomycetota</taxon>
        <taxon>Actinomycetes</taxon>
        <taxon>Kitasatosporales</taxon>
        <taxon>Streptomycetaceae</taxon>
        <taxon>Streptomyces</taxon>
    </lineage>
</organism>
<feature type="region of interest" description="Disordered" evidence="1">
    <location>
        <begin position="296"/>
        <end position="318"/>
    </location>
</feature>
<dbReference type="RefSeq" id="WP_270082149.1">
    <property type="nucleotide sequence ID" value="NZ_CP115300.1"/>
</dbReference>
<dbReference type="InterPro" id="IPR029046">
    <property type="entry name" value="LolA/LolB/LppX"/>
</dbReference>
<dbReference type="PROSITE" id="PS51257">
    <property type="entry name" value="PROKAR_LIPOPROTEIN"/>
    <property type="match status" value="1"/>
</dbReference>
<gene>
    <name evidence="3" type="ORF">O1G22_17205</name>
</gene>
<evidence type="ECO:0000313" key="4">
    <source>
        <dbReference type="Proteomes" id="UP001212326"/>
    </source>
</evidence>
<dbReference type="EMBL" id="CP115300">
    <property type="protein sequence ID" value="WBO64448.1"/>
    <property type="molecule type" value="Genomic_DNA"/>
</dbReference>
<evidence type="ECO:0008006" key="5">
    <source>
        <dbReference type="Google" id="ProtNLM"/>
    </source>
</evidence>
<evidence type="ECO:0000256" key="1">
    <source>
        <dbReference type="SAM" id="MobiDB-lite"/>
    </source>
</evidence>
<reference evidence="3 4" key="1">
    <citation type="submission" date="2022-12" db="EMBL/GenBank/DDBJ databases">
        <authorList>
            <person name="Mo P."/>
        </authorList>
    </citation>
    <scope>NUCLEOTIDE SEQUENCE [LARGE SCALE GENOMIC DNA]</scope>
    <source>
        <strain evidence="3 4">HUAS 2-6</strain>
    </source>
</reference>
<feature type="chain" id="PRO_5045111515" description="Lipoprotein" evidence="2">
    <location>
        <begin position="24"/>
        <end position="318"/>
    </location>
</feature>
<keyword evidence="2" id="KW-0732">Signal</keyword>
<evidence type="ECO:0000313" key="3">
    <source>
        <dbReference type="EMBL" id="WBO64448.1"/>
    </source>
</evidence>
<evidence type="ECO:0000256" key="2">
    <source>
        <dbReference type="SAM" id="SignalP"/>
    </source>
</evidence>
<accession>A0ABY7P1Q2</accession>
<dbReference type="Gene3D" id="2.50.20.20">
    <property type="match status" value="1"/>
</dbReference>
<dbReference type="Proteomes" id="UP001212326">
    <property type="component" value="Chromosome"/>
</dbReference>